<evidence type="ECO:0000313" key="4">
    <source>
        <dbReference type="Proteomes" id="UP001519306"/>
    </source>
</evidence>
<dbReference type="GO" id="GO:0016787">
    <property type="term" value="F:hydrolase activity"/>
    <property type="evidence" value="ECO:0007669"/>
    <property type="project" value="UniProtKB-KW"/>
</dbReference>
<dbReference type="Gene3D" id="3.40.50.1820">
    <property type="entry name" value="alpha/beta hydrolase"/>
    <property type="match status" value="1"/>
</dbReference>
<sequence>MDYLKTNYADIKKVLIAEKTPAYVITPKNIDGKLKTIIFYHGWSSSAKNQIFRANILASYGYQVVLPEATFHGERGSLEYDDIEVVKRYILETIMHNIEESPAVFKYIEEELNADPENIAVSGHSMGAITAGGLFTFNKKVKAALIFNGSLNWSWIVESLKEGEEDSYERMRINDFMIQMDPMTHLNAIENRPLAMLNGMEDDSIDPKAQEEFYKEAVKVYSEKEKIVFTEYEHTTHQLTTHMLEDGIRFLKEIAQM</sequence>
<protein>
    <submittedName>
        <fullName evidence="3">Dienelactone hydrolase</fullName>
    </submittedName>
</protein>
<gene>
    <name evidence="3" type="ORF">J2Z71_000958</name>
</gene>
<dbReference type="InterPro" id="IPR002925">
    <property type="entry name" value="Dienelactn_hydro"/>
</dbReference>
<evidence type="ECO:0000259" key="2">
    <source>
        <dbReference type="Pfam" id="PF01738"/>
    </source>
</evidence>
<comment type="caution">
    <text evidence="3">The sequence shown here is derived from an EMBL/GenBank/DDBJ whole genome shotgun (WGS) entry which is preliminary data.</text>
</comment>
<proteinExistence type="predicted"/>
<accession>A0ABS4KCC2</accession>
<dbReference type="PANTHER" id="PTHR22946:SF9">
    <property type="entry name" value="POLYKETIDE TRANSFERASE AF380"/>
    <property type="match status" value="1"/>
</dbReference>
<dbReference type="EMBL" id="JAGGLJ010000007">
    <property type="protein sequence ID" value="MBP2025428.1"/>
    <property type="molecule type" value="Genomic_DNA"/>
</dbReference>
<keyword evidence="4" id="KW-1185">Reference proteome</keyword>
<feature type="domain" description="Dienelactone hydrolase" evidence="2">
    <location>
        <begin position="22"/>
        <end position="221"/>
    </location>
</feature>
<reference evidence="3 4" key="1">
    <citation type="submission" date="2021-03" db="EMBL/GenBank/DDBJ databases">
        <title>Genomic Encyclopedia of Type Strains, Phase IV (KMG-IV): sequencing the most valuable type-strain genomes for metagenomic binning, comparative biology and taxonomic classification.</title>
        <authorList>
            <person name="Goeker M."/>
        </authorList>
    </citation>
    <scope>NUCLEOTIDE SEQUENCE [LARGE SCALE GENOMIC DNA]</scope>
    <source>
        <strain evidence="3 4">DSM 27563</strain>
    </source>
</reference>
<dbReference type="RefSeq" id="WP_210060718.1">
    <property type="nucleotide sequence ID" value="NZ_JAGGLJ010000007.1"/>
</dbReference>
<dbReference type="PANTHER" id="PTHR22946">
    <property type="entry name" value="DIENELACTONE HYDROLASE DOMAIN-CONTAINING PROTEIN-RELATED"/>
    <property type="match status" value="1"/>
</dbReference>
<name>A0ABS4KCC2_9FIRM</name>
<organism evidence="3 4">
    <name type="scientific">Peptoniphilus stercorisuis</name>
    <dbReference type="NCBI Taxonomy" id="1436965"/>
    <lineage>
        <taxon>Bacteria</taxon>
        <taxon>Bacillati</taxon>
        <taxon>Bacillota</taxon>
        <taxon>Tissierellia</taxon>
        <taxon>Tissierellales</taxon>
        <taxon>Peptoniphilaceae</taxon>
        <taxon>Peptoniphilus</taxon>
    </lineage>
</organism>
<dbReference type="Proteomes" id="UP001519306">
    <property type="component" value="Unassembled WGS sequence"/>
</dbReference>
<dbReference type="InterPro" id="IPR050261">
    <property type="entry name" value="FrsA_esterase"/>
</dbReference>
<dbReference type="Pfam" id="PF01738">
    <property type="entry name" value="DLH"/>
    <property type="match status" value="1"/>
</dbReference>
<keyword evidence="1 3" id="KW-0378">Hydrolase</keyword>
<dbReference type="SUPFAM" id="SSF53474">
    <property type="entry name" value="alpha/beta-Hydrolases"/>
    <property type="match status" value="1"/>
</dbReference>
<dbReference type="InterPro" id="IPR029058">
    <property type="entry name" value="AB_hydrolase_fold"/>
</dbReference>
<evidence type="ECO:0000313" key="3">
    <source>
        <dbReference type="EMBL" id="MBP2025428.1"/>
    </source>
</evidence>
<evidence type="ECO:0000256" key="1">
    <source>
        <dbReference type="ARBA" id="ARBA00022801"/>
    </source>
</evidence>